<dbReference type="GO" id="GO:0015035">
    <property type="term" value="F:protein-disulfide reductase activity"/>
    <property type="evidence" value="ECO:0007669"/>
    <property type="project" value="TreeGrafter"/>
</dbReference>
<dbReference type="AlphaFoldDB" id="A0A644X7G2"/>
<gene>
    <name evidence="3" type="ORF">SDC9_58461</name>
</gene>
<feature type="transmembrane region" description="Helical" evidence="1">
    <location>
        <begin position="7"/>
        <end position="25"/>
    </location>
</feature>
<feature type="domain" description="Thioredoxin" evidence="2">
    <location>
        <begin position="29"/>
        <end position="185"/>
    </location>
</feature>
<evidence type="ECO:0000256" key="1">
    <source>
        <dbReference type="SAM" id="Phobius"/>
    </source>
</evidence>
<dbReference type="EMBL" id="VSSQ01001923">
    <property type="protein sequence ID" value="MPM12110.1"/>
    <property type="molecule type" value="Genomic_DNA"/>
</dbReference>
<dbReference type="SUPFAM" id="SSF52833">
    <property type="entry name" value="Thioredoxin-like"/>
    <property type="match status" value="1"/>
</dbReference>
<evidence type="ECO:0000313" key="3">
    <source>
        <dbReference type="EMBL" id="MPM12110.1"/>
    </source>
</evidence>
<dbReference type="InterPro" id="IPR036249">
    <property type="entry name" value="Thioredoxin-like_sf"/>
</dbReference>
<keyword evidence="1" id="KW-0472">Membrane</keyword>
<dbReference type="PANTHER" id="PTHR45663:SF11">
    <property type="entry name" value="GEO12009P1"/>
    <property type="match status" value="1"/>
</dbReference>
<dbReference type="GO" id="GO:0005829">
    <property type="term" value="C:cytosol"/>
    <property type="evidence" value="ECO:0007669"/>
    <property type="project" value="TreeGrafter"/>
</dbReference>
<accession>A0A644X7G2</accession>
<reference evidence="3" key="1">
    <citation type="submission" date="2019-08" db="EMBL/GenBank/DDBJ databases">
        <authorList>
            <person name="Kucharzyk K."/>
            <person name="Murdoch R.W."/>
            <person name="Higgins S."/>
            <person name="Loffler F."/>
        </authorList>
    </citation>
    <scope>NUCLEOTIDE SEQUENCE</scope>
</reference>
<sequence length="186" mass="20255">MRKQRILKIVVPILIIAVIAGIWVVKNKTATAPLAPPATSNNKADVVEPNNDTDFVLEASFVDLDTLTAYGLPLIIDFGSDSCIPCKEMAPVLQTMNTEMQGKAIVKFVDVWKNPDAAKDFPVQVIPTQVLIAADGTPYNPSDEVAGQIEFTQYSHKDTGEIAFTVHQGGLTEEQMRAILKDMGVE</sequence>
<dbReference type="Gene3D" id="3.40.30.10">
    <property type="entry name" value="Glutaredoxin"/>
    <property type="match status" value="1"/>
</dbReference>
<organism evidence="3">
    <name type="scientific">bioreactor metagenome</name>
    <dbReference type="NCBI Taxonomy" id="1076179"/>
    <lineage>
        <taxon>unclassified sequences</taxon>
        <taxon>metagenomes</taxon>
        <taxon>ecological metagenomes</taxon>
    </lineage>
</organism>
<dbReference type="GO" id="GO:0045454">
    <property type="term" value="P:cell redox homeostasis"/>
    <property type="evidence" value="ECO:0007669"/>
    <property type="project" value="TreeGrafter"/>
</dbReference>
<dbReference type="Pfam" id="PF00085">
    <property type="entry name" value="Thioredoxin"/>
    <property type="match status" value="1"/>
</dbReference>
<comment type="caution">
    <text evidence="3">The sequence shown here is derived from an EMBL/GenBank/DDBJ whole genome shotgun (WGS) entry which is preliminary data.</text>
</comment>
<protein>
    <recommendedName>
        <fullName evidence="2">Thioredoxin domain-containing protein</fullName>
    </recommendedName>
</protein>
<keyword evidence="1" id="KW-1133">Transmembrane helix</keyword>
<evidence type="ECO:0000259" key="2">
    <source>
        <dbReference type="PROSITE" id="PS51352"/>
    </source>
</evidence>
<dbReference type="CDD" id="cd02947">
    <property type="entry name" value="TRX_family"/>
    <property type="match status" value="1"/>
</dbReference>
<dbReference type="PROSITE" id="PS51352">
    <property type="entry name" value="THIOREDOXIN_2"/>
    <property type="match status" value="1"/>
</dbReference>
<proteinExistence type="predicted"/>
<name>A0A644X7G2_9ZZZZ</name>
<dbReference type="PANTHER" id="PTHR45663">
    <property type="entry name" value="GEO12009P1"/>
    <property type="match status" value="1"/>
</dbReference>
<keyword evidence="1" id="KW-0812">Transmembrane</keyword>
<dbReference type="InterPro" id="IPR013766">
    <property type="entry name" value="Thioredoxin_domain"/>
</dbReference>